<evidence type="ECO:0000259" key="1">
    <source>
        <dbReference type="Pfam" id="PF13456"/>
    </source>
</evidence>
<gene>
    <name evidence="3" type="ORF">Slati_3241100</name>
</gene>
<feature type="domain" description="Reverse transcriptase zinc-binding" evidence="2">
    <location>
        <begin position="2"/>
        <end position="95"/>
    </location>
</feature>
<dbReference type="Pfam" id="PF13966">
    <property type="entry name" value="zf-RVT"/>
    <property type="match status" value="1"/>
</dbReference>
<reference evidence="3" key="2">
    <citation type="journal article" date="2024" name="Plant">
        <title>Genomic evolution and insights into agronomic trait innovations of Sesamum species.</title>
        <authorList>
            <person name="Miao H."/>
            <person name="Wang L."/>
            <person name="Qu L."/>
            <person name="Liu H."/>
            <person name="Sun Y."/>
            <person name="Le M."/>
            <person name="Wang Q."/>
            <person name="Wei S."/>
            <person name="Zheng Y."/>
            <person name="Lin W."/>
            <person name="Duan Y."/>
            <person name="Cao H."/>
            <person name="Xiong S."/>
            <person name="Wang X."/>
            <person name="Wei L."/>
            <person name="Li C."/>
            <person name="Ma Q."/>
            <person name="Ju M."/>
            <person name="Zhao R."/>
            <person name="Li G."/>
            <person name="Mu C."/>
            <person name="Tian Q."/>
            <person name="Mei H."/>
            <person name="Zhang T."/>
            <person name="Gao T."/>
            <person name="Zhang H."/>
        </authorList>
    </citation>
    <scope>NUCLEOTIDE SEQUENCE</scope>
    <source>
        <strain evidence="3">KEN1</strain>
    </source>
</reference>
<dbReference type="AlphaFoldDB" id="A0AAW2UZ73"/>
<dbReference type="InterPro" id="IPR036397">
    <property type="entry name" value="RNaseH_sf"/>
</dbReference>
<organism evidence="3">
    <name type="scientific">Sesamum latifolium</name>
    <dbReference type="NCBI Taxonomy" id="2727402"/>
    <lineage>
        <taxon>Eukaryota</taxon>
        <taxon>Viridiplantae</taxon>
        <taxon>Streptophyta</taxon>
        <taxon>Embryophyta</taxon>
        <taxon>Tracheophyta</taxon>
        <taxon>Spermatophyta</taxon>
        <taxon>Magnoliopsida</taxon>
        <taxon>eudicotyledons</taxon>
        <taxon>Gunneridae</taxon>
        <taxon>Pentapetalae</taxon>
        <taxon>asterids</taxon>
        <taxon>lamiids</taxon>
        <taxon>Lamiales</taxon>
        <taxon>Pedaliaceae</taxon>
        <taxon>Sesamum</taxon>
    </lineage>
</organism>
<proteinExistence type="predicted"/>
<protein>
    <recommendedName>
        <fullName evidence="4">Reverse transcriptase zinc-binding domain-containing protein</fullName>
    </recommendedName>
</protein>
<name>A0AAW2UZ73_9LAMI</name>
<dbReference type="Pfam" id="PF13456">
    <property type="entry name" value="RVT_3"/>
    <property type="match status" value="1"/>
</dbReference>
<dbReference type="PANTHER" id="PTHR47074:SF11">
    <property type="entry name" value="REVERSE TRANSCRIPTASE-LIKE PROTEIN"/>
    <property type="match status" value="1"/>
</dbReference>
<dbReference type="GO" id="GO:0003676">
    <property type="term" value="F:nucleic acid binding"/>
    <property type="evidence" value="ECO:0007669"/>
    <property type="project" value="InterPro"/>
</dbReference>
<evidence type="ECO:0008006" key="4">
    <source>
        <dbReference type="Google" id="ProtNLM"/>
    </source>
</evidence>
<dbReference type="InterPro" id="IPR002156">
    <property type="entry name" value="RNaseH_domain"/>
</dbReference>
<dbReference type="InterPro" id="IPR026960">
    <property type="entry name" value="RVT-Znf"/>
</dbReference>
<dbReference type="EMBL" id="JACGWN010000011">
    <property type="protein sequence ID" value="KAL0422182.1"/>
    <property type="molecule type" value="Genomic_DNA"/>
</dbReference>
<dbReference type="Gene3D" id="3.30.420.10">
    <property type="entry name" value="Ribonuclease H-like superfamily/Ribonuclease H"/>
    <property type="match status" value="1"/>
</dbReference>
<dbReference type="InterPro" id="IPR012337">
    <property type="entry name" value="RNaseH-like_sf"/>
</dbReference>
<sequence length="321" mass="35479">MFSVRSAYHIALSLFSPASSSGAAWDKNIWRNVWKANIPNKAKVFIWWAIRDILPTANNLTKRLSHEAFRCPFCGSETETPIHVFLHCSFARQVWALSHISWSDIDTATLSLETWISIISVKLSVANFNLVVMICWTIWWSRNLKLAHKEFLLPFRLLNSLEAIFLPSCRKIKSLCLLGLLDGGRAIGLGIIARDATGLCLAWSSIRLNKGGSAELAEALAAREAIRLAHRFCWLRIILEGDCLTLVQQLSSDALDFSVISPLVMDVKFFSTLLTSVSFSFVKRCGNSAADLLAGCALNQEGIGSCLPPGLESVLLADLVV</sequence>
<evidence type="ECO:0000259" key="2">
    <source>
        <dbReference type="Pfam" id="PF13966"/>
    </source>
</evidence>
<dbReference type="GO" id="GO:0004523">
    <property type="term" value="F:RNA-DNA hybrid ribonuclease activity"/>
    <property type="evidence" value="ECO:0007669"/>
    <property type="project" value="InterPro"/>
</dbReference>
<evidence type="ECO:0000313" key="3">
    <source>
        <dbReference type="EMBL" id="KAL0422182.1"/>
    </source>
</evidence>
<reference evidence="3" key="1">
    <citation type="submission" date="2020-06" db="EMBL/GenBank/DDBJ databases">
        <authorList>
            <person name="Li T."/>
            <person name="Hu X."/>
            <person name="Zhang T."/>
            <person name="Song X."/>
            <person name="Zhang H."/>
            <person name="Dai N."/>
            <person name="Sheng W."/>
            <person name="Hou X."/>
            <person name="Wei L."/>
        </authorList>
    </citation>
    <scope>NUCLEOTIDE SEQUENCE</scope>
    <source>
        <strain evidence="3">KEN1</strain>
        <tissue evidence="3">Leaf</tissue>
    </source>
</reference>
<accession>A0AAW2UZ73</accession>
<dbReference type="SUPFAM" id="SSF53098">
    <property type="entry name" value="Ribonuclease H-like"/>
    <property type="match status" value="1"/>
</dbReference>
<dbReference type="InterPro" id="IPR052929">
    <property type="entry name" value="RNase_H-like_EbsB-rel"/>
</dbReference>
<feature type="domain" description="RNase H type-1" evidence="1">
    <location>
        <begin position="188"/>
        <end position="294"/>
    </location>
</feature>
<dbReference type="PANTHER" id="PTHR47074">
    <property type="entry name" value="BNAC02G40300D PROTEIN"/>
    <property type="match status" value="1"/>
</dbReference>
<comment type="caution">
    <text evidence="3">The sequence shown here is derived from an EMBL/GenBank/DDBJ whole genome shotgun (WGS) entry which is preliminary data.</text>
</comment>